<dbReference type="OrthoDB" id="10264196at2759"/>
<dbReference type="Gene3D" id="3.20.20.10">
    <property type="entry name" value="Alanine racemase"/>
    <property type="match status" value="1"/>
</dbReference>
<keyword evidence="1 2" id="KW-0663">Pyridoxal phosphate</keyword>
<dbReference type="HAMAP" id="MF_02087">
    <property type="entry name" value="PLP_homeostasis"/>
    <property type="match status" value="1"/>
</dbReference>
<dbReference type="PANTHER" id="PTHR10146">
    <property type="entry name" value="PROLINE SYNTHETASE CO-TRANSCRIBED BACTERIAL HOMOLOG PROTEIN"/>
    <property type="match status" value="1"/>
</dbReference>
<dbReference type="RefSeq" id="XP_043044885.1">
    <property type="nucleotide sequence ID" value="XM_043185174.1"/>
</dbReference>
<dbReference type="PROSITE" id="PS01211">
    <property type="entry name" value="UPF0001"/>
    <property type="match status" value="1"/>
</dbReference>
<dbReference type="FunFam" id="3.20.20.10:FF:000018">
    <property type="entry name" value="Pyridoxal phosphate homeostasis protein"/>
    <property type="match status" value="1"/>
</dbReference>
<protein>
    <recommendedName>
        <fullName evidence="2">Pyridoxal phosphate homeostasis protein</fullName>
        <shortName evidence="2">PLP homeostasis protein</shortName>
    </recommendedName>
</protein>
<dbReference type="NCBIfam" id="TIGR00044">
    <property type="entry name" value="YggS family pyridoxal phosphate-dependent enzyme"/>
    <property type="match status" value="1"/>
</dbReference>
<evidence type="ECO:0000313" key="6">
    <source>
        <dbReference type="Proteomes" id="UP000812287"/>
    </source>
</evidence>
<comment type="similarity">
    <text evidence="2 3">Belongs to the pyridoxal phosphate-binding protein YggS/PROSC family.</text>
</comment>
<dbReference type="PANTHER" id="PTHR10146:SF14">
    <property type="entry name" value="PYRIDOXAL PHOSPHATE HOMEOSTASIS PROTEIN"/>
    <property type="match status" value="1"/>
</dbReference>
<dbReference type="GeneID" id="66107471"/>
<dbReference type="InterPro" id="IPR001608">
    <property type="entry name" value="Ala_racemase_N"/>
</dbReference>
<evidence type="ECO:0000256" key="2">
    <source>
        <dbReference type="HAMAP-Rule" id="MF_03225"/>
    </source>
</evidence>
<feature type="modified residue" description="N6-(pyridoxal phosphate)lysine" evidence="2">
    <location>
        <position position="66"/>
    </location>
</feature>
<evidence type="ECO:0000256" key="1">
    <source>
        <dbReference type="ARBA" id="ARBA00022898"/>
    </source>
</evidence>
<keyword evidence="6" id="KW-1185">Reference proteome</keyword>
<sequence length="297" mass="32499">MLLRSVQRNIFSRRTGPSFLARYNVRIMLPATQERKAELLESLAEIRSRVASASPTTPVVLVAVSKYKPASDIQACLEDGQLDFGENYVQELVEKAKELPLEIRWHFIGALQSNKAKTLAAIPNLYTVQTLTSEKAASALNKALPLDRTAPLNVLIQVNTSGEEAKSGLAPLSKNNPSGDLTQLAKFIVNQCPRLRLQGLMTIGALEQSLNSGDDNADFERLKETRNILQSFLLMEFQDTWKGKWGAETGDGRLLLSMGMSNDFEAAIKAGGDIVRVGTGIFGSRKTKADIAPVKVL</sequence>
<proteinExistence type="inferred from homology"/>
<dbReference type="InterPro" id="IPR029066">
    <property type="entry name" value="PLP-binding_barrel"/>
</dbReference>
<comment type="function">
    <text evidence="2">Pyridoxal 5'-phosphate (PLP)-binding protein, which may be involved in intracellular homeostatic regulation of pyridoxal 5'-phosphate (PLP), the active form of vitamin B6.</text>
</comment>
<dbReference type="SUPFAM" id="SSF51419">
    <property type="entry name" value="PLP-binding barrel"/>
    <property type="match status" value="1"/>
</dbReference>
<evidence type="ECO:0000259" key="4">
    <source>
        <dbReference type="Pfam" id="PF01168"/>
    </source>
</evidence>
<dbReference type="AlphaFoldDB" id="A0A9P8AXH8"/>
<feature type="domain" description="Alanine racemase N-terminal" evidence="4">
    <location>
        <begin position="45"/>
        <end position="285"/>
    </location>
</feature>
<evidence type="ECO:0000313" key="5">
    <source>
        <dbReference type="EMBL" id="KAG7451385.1"/>
    </source>
</evidence>
<evidence type="ECO:0000256" key="3">
    <source>
        <dbReference type="RuleBase" id="RU004514"/>
    </source>
</evidence>
<comment type="caution">
    <text evidence="5">The sequence shown here is derived from an EMBL/GenBank/DDBJ whole genome shotgun (WGS) entry which is preliminary data.</text>
</comment>
<gene>
    <name evidence="5" type="ORF">BT62DRAFT_927086</name>
</gene>
<dbReference type="Proteomes" id="UP000812287">
    <property type="component" value="Unassembled WGS sequence"/>
</dbReference>
<dbReference type="InterPro" id="IPR011078">
    <property type="entry name" value="PyrdxlP_homeostasis"/>
</dbReference>
<dbReference type="EMBL" id="MU250525">
    <property type="protein sequence ID" value="KAG7451385.1"/>
    <property type="molecule type" value="Genomic_DNA"/>
</dbReference>
<accession>A0A9P8AXH8</accession>
<dbReference type="Pfam" id="PF01168">
    <property type="entry name" value="Ala_racemase_N"/>
    <property type="match status" value="1"/>
</dbReference>
<dbReference type="CDD" id="cd06822">
    <property type="entry name" value="PLPDE_III_YBL036c_euk"/>
    <property type="match status" value="1"/>
</dbReference>
<reference evidence="5" key="1">
    <citation type="submission" date="2020-11" db="EMBL/GenBank/DDBJ databases">
        <title>Adaptations for nitrogen fixation in a non-lichenized fungal sporocarp promotes dispersal by wood-feeding termites.</title>
        <authorList>
            <consortium name="DOE Joint Genome Institute"/>
            <person name="Koch R.A."/>
            <person name="Yoon G."/>
            <person name="Arayal U."/>
            <person name="Lail K."/>
            <person name="Amirebrahimi M."/>
            <person name="Labutti K."/>
            <person name="Lipzen A."/>
            <person name="Riley R."/>
            <person name="Barry K."/>
            <person name="Henrissat B."/>
            <person name="Grigoriev I.V."/>
            <person name="Herr J.R."/>
            <person name="Aime M.C."/>
        </authorList>
    </citation>
    <scope>NUCLEOTIDE SEQUENCE</scope>
    <source>
        <strain evidence="5">MCA 3950</strain>
    </source>
</reference>
<organism evidence="5 6">
    <name type="scientific">Guyanagaster necrorhizus</name>
    <dbReference type="NCBI Taxonomy" id="856835"/>
    <lineage>
        <taxon>Eukaryota</taxon>
        <taxon>Fungi</taxon>
        <taxon>Dikarya</taxon>
        <taxon>Basidiomycota</taxon>
        <taxon>Agaricomycotina</taxon>
        <taxon>Agaricomycetes</taxon>
        <taxon>Agaricomycetidae</taxon>
        <taxon>Agaricales</taxon>
        <taxon>Marasmiineae</taxon>
        <taxon>Physalacriaceae</taxon>
        <taxon>Guyanagaster</taxon>
    </lineage>
</organism>
<dbReference type="GO" id="GO:0030170">
    <property type="term" value="F:pyridoxal phosphate binding"/>
    <property type="evidence" value="ECO:0007669"/>
    <property type="project" value="UniProtKB-UniRule"/>
</dbReference>
<name>A0A9P8AXH8_9AGAR</name>